<proteinExistence type="predicted"/>
<sequence>MLAVFAPGGYLPNAGSFVSGAFVPNPANAFEPTPSFAPSPANAFGPTPSYAANASAGMEFTRAAKLGSQVLNTPTTRSPEEVEI</sequence>
<dbReference type="GeneID" id="85328993"/>
<dbReference type="Proteomes" id="UP001172101">
    <property type="component" value="Unassembled WGS sequence"/>
</dbReference>
<comment type="caution">
    <text evidence="1">The sequence shown here is derived from an EMBL/GenBank/DDBJ whole genome shotgun (WGS) entry which is preliminary data.</text>
</comment>
<evidence type="ECO:0000313" key="1">
    <source>
        <dbReference type="EMBL" id="KAK0713576.1"/>
    </source>
</evidence>
<dbReference type="RefSeq" id="XP_060294899.1">
    <property type="nucleotide sequence ID" value="XM_060445723.1"/>
</dbReference>
<gene>
    <name evidence="1" type="ORF">B0T26DRAFT_753664</name>
</gene>
<dbReference type="AlphaFoldDB" id="A0AA40ACZ6"/>
<evidence type="ECO:0000313" key="2">
    <source>
        <dbReference type="Proteomes" id="UP001172101"/>
    </source>
</evidence>
<accession>A0AA40ACZ6</accession>
<protein>
    <submittedName>
        <fullName evidence="1">Uncharacterized protein</fullName>
    </submittedName>
</protein>
<keyword evidence="2" id="KW-1185">Reference proteome</keyword>
<dbReference type="EMBL" id="JAUIRO010000005">
    <property type="protein sequence ID" value="KAK0713576.1"/>
    <property type="molecule type" value="Genomic_DNA"/>
</dbReference>
<organism evidence="1 2">
    <name type="scientific">Lasiosphaeria miniovina</name>
    <dbReference type="NCBI Taxonomy" id="1954250"/>
    <lineage>
        <taxon>Eukaryota</taxon>
        <taxon>Fungi</taxon>
        <taxon>Dikarya</taxon>
        <taxon>Ascomycota</taxon>
        <taxon>Pezizomycotina</taxon>
        <taxon>Sordariomycetes</taxon>
        <taxon>Sordariomycetidae</taxon>
        <taxon>Sordariales</taxon>
        <taxon>Lasiosphaeriaceae</taxon>
        <taxon>Lasiosphaeria</taxon>
    </lineage>
</organism>
<reference evidence="1" key="1">
    <citation type="submission" date="2023-06" db="EMBL/GenBank/DDBJ databases">
        <title>Genome-scale phylogeny and comparative genomics of the fungal order Sordariales.</title>
        <authorList>
            <consortium name="Lawrence Berkeley National Laboratory"/>
            <person name="Hensen N."/>
            <person name="Bonometti L."/>
            <person name="Westerberg I."/>
            <person name="Brannstrom I.O."/>
            <person name="Guillou S."/>
            <person name="Cros-Aarteil S."/>
            <person name="Calhoun S."/>
            <person name="Haridas S."/>
            <person name="Kuo A."/>
            <person name="Mondo S."/>
            <person name="Pangilinan J."/>
            <person name="Riley R."/>
            <person name="LaButti K."/>
            <person name="Andreopoulos B."/>
            <person name="Lipzen A."/>
            <person name="Chen C."/>
            <person name="Yanf M."/>
            <person name="Daum C."/>
            <person name="Ng V."/>
            <person name="Clum A."/>
            <person name="Steindorff A."/>
            <person name="Ohm R."/>
            <person name="Martin F."/>
            <person name="Silar P."/>
            <person name="Natvig D."/>
            <person name="Lalanne C."/>
            <person name="Gautier V."/>
            <person name="Ament-velasquez S.L."/>
            <person name="Kruys A."/>
            <person name="Hutchinson M.I."/>
            <person name="Powell A.J."/>
            <person name="Barry K."/>
            <person name="Miller A.N."/>
            <person name="Grigoriev I.V."/>
            <person name="Debuchy R."/>
            <person name="Gladieux P."/>
            <person name="Thoren M.H."/>
            <person name="Johannesson H."/>
        </authorList>
    </citation>
    <scope>NUCLEOTIDE SEQUENCE</scope>
    <source>
        <strain evidence="1">SMH2392-1A</strain>
    </source>
</reference>
<name>A0AA40ACZ6_9PEZI</name>